<gene>
    <name evidence="3" type="ORF">THRCLA_08685</name>
</gene>
<keyword evidence="2" id="KW-0472">Membrane</keyword>
<dbReference type="AlphaFoldDB" id="A0A1V9Z3F1"/>
<reference evidence="3 4" key="1">
    <citation type="journal article" date="2014" name="Genome Biol. Evol.">
        <title>The secreted proteins of Achlya hypogyna and Thraustotheca clavata identify the ancestral oomycete secretome and reveal gene acquisitions by horizontal gene transfer.</title>
        <authorList>
            <person name="Misner I."/>
            <person name="Blouin N."/>
            <person name="Leonard G."/>
            <person name="Richards T.A."/>
            <person name="Lane C.E."/>
        </authorList>
    </citation>
    <scope>NUCLEOTIDE SEQUENCE [LARGE SCALE GENOMIC DNA]</scope>
    <source>
        <strain evidence="3 4">ATCC 34112</strain>
    </source>
</reference>
<keyword evidence="2" id="KW-1133">Transmembrane helix</keyword>
<evidence type="ECO:0000256" key="2">
    <source>
        <dbReference type="SAM" id="Phobius"/>
    </source>
</evidence>
<accession>A0A1V9Z3F1</accession>
<dbReference type="Gene3D" id="2.60.110.10">
    <property type="entry name" value="Thaumatin"/>
    <property type="match status" value="1"/>
</dbReference>
<name>A0A1V9Z3F1_9STRA</name>
<dbReference type="STRING" id="74557.A0A1V9Z3F1"/>
<dbReference type="PANTHER" id="PTHR31737:SF2">
    <property type="entry name" value="PROTEIN TOS1"/>
    <property type="match status" value="1"/>
</dbReference>
<feature type="compositionally biased region" description="Pro residues" evidence="1">
    <location>
        <begin position="7"/>
        <end position="17"/>
    </location>
</feature>
<dbReference type="PROSITE" id="PS51367">
    <property type="entry name" value="THAUMATIN_2"/>
    <property type="match status" value="1"/>
</dbReference>
<keyword evidence="4" id="KW-1185">Reference proteome</keyword>
<organism evidence="3 4">
    <name type="scientific">Thraustotheca clavata</name>
    <dbReference type="NCBI Taxonomy" id="74557"/>
    <lineage>
        <taxon>Eukaryota</taxon>
        <taxon>Sar</taxon>
        <taxon>Stramenopiles</taxon>
        <taxon>Oomycota</taxon>
        <taxon>Saprolegniomycetes</taxon>
        <taxon>Saprolegniales</taxon>
        <taxon>Achlyaceae</taxon>
        <taxon>Thraustotheca</taxon>
    </lineage>
</organism>
<comment type="caution">
    <text evidence="3">The sequence shown here is derived from an EMBL/GenBank/DDBJ whole genome shotgun (WGS) entry which is preliminary data.</text>
</comment>
<feature type="transmembrane region" description="Helical" evidence="2">
    <location>
        <begin position="84"/>
        <end position="104"/>
    </location>
</feature>
<evidence type="ECO:0000256" key="1">
    <source>
        <dbReference type="SAM" id="MobiDB-lite"/>
    </source>
</evidence>
<feature type="region of interest" description="Disordered" evidence="1">
    <location>
        <begin position="1"/>
        <end position="49"/>
    </location>
</feature>
<keyword evidence="2" id="KW-0812">Transmembrane</keyword>
<sequence length="313" mass="34524">MSSPKNEAPPPPLPLLIPTPRTSDPLDTIGNDTWLFSPPSLRRPSQSRNSSIAAYFQALPPLQKTQRYPEPDAKESRRPRQYRVPFVLFTCFCVFAIVAGVLVFGSSSNDNSTQANRPEPRENITNSPTITTPAPTGVLEMDQIKDATSGIGNGTNIEWKEARYYFVNQCNRSLHIYQKPLNMSKWGFCDLPINSYGCASNESGTSYDTPDGGYDQATLFEITIVPTTGVVSYDISIIPPGCRHEMSLEKCKEQSGKIGFNLPMKVVPLKSSCAPLICLADGCPDAYQYPDENNKTHTCAVPNIVFQVTFCPL</sequence>
<dbReference type="EMBL" id="JNBS01002320">
    <property type="protein sequence ID" value="OQR92529.1"/>
    <property type="molecule type" value="Genomic_DNA"/>
</dbReference>
<dbReference type="SUPFAM" id="SSF49870">
    <property type="entry name" value="Osmotin, thaumatin-like protein"/>
    <property type="match status" value="1"/>
</dbReference>
<dbReference type="InterPro" id="IPR001938">
    <property type="entry name" value="Thaumatin"/>
</dbReference>
<proteinExistence type="predicted"/>
<protein>
    <submittedName>
        <fullName evidence="3">Uncharacterized protein</fullName>
    </submittedName>
</protein>
<feature type="compositionally biased region" description="Low complexity" evidence="1">
    <location>
        <begin position="37"/>
        <end position="49"/>
    </location>
</feature>
<dbReference type="PANTHER" id="PTHR31737">
    <property type="entry name" value="PROTEIN TOS1"/>
    <property type="match status" value="1"/>
</dbReference>
<evidence type="ECO:0000313" key="4">
    <source>
        <dbReference type="Proteomes" id="UP000243217"/>
    </source>
</evidence>
<feature type="compositionally biased region" description="Polar residues" evidence="1">
    <location>
        <begin position="123"/>
        <end position="134"/>
    </location>
</feature>
<feature type="region of interest" description="Disordered" evidence="1">
    <location>
        <begin position="108"/>
        <end position="135"/>
    </location>
</feature>
<dbReference type="OrthoDB" id="67847at2759"/>
<dbReference type="InterPro" id="IPR037176">
    <property type="entry name" value="Osmotin/thaumatin-like_sf"/>
</dbReference>
<dbReference type="Proteomes" id="UP000243217">
    <property type="component" value="Unassembled WGS sequence"/>
</dbReference>
<evidence type="ECO:0000313" key="3">
    <source>
        <dbReference type="EMBL" id="OQR92529.1"/>
    </source>
</evidence>